<comment type="caution">
    <text evidence="1">The sequence shown here is derived from an EMBL/GenBank/DDBJ whole genome shotgun (WGS) entry which is preliminary data.</text>
</comment>
<evidence type="ECO:0000313" key="2">
    <source>
        <dbReference type="Proteomes" id="UP001151760"/>
    </source>
</evidence>
<dbReference type="EMBL" id="BQNB010010866">
    <property type="protein sequence ID" value="GJS82965.1"/>
    <property type="molecule type" value="Genomic_DNA"/>
</dbReference>
<dbReference type="Proteomes" id="UP001151760">
    <property type="component" value="Unassembled WGS sequence"/>
</dbReference>
<name>A0ABQ4YYU8_9ASTR</name>
<protein>
    <submittedName>
        <fullName evidence="1">Uncharacterized protein</fullName>
    </submittedName>
</protein>
<organism evidence="1 2">
    <name type="scientific">Tanacetum coccineum</name>
    <dbReference type="NCBI Taxonomy" id="301880"/>
    <lineage>
        <taxon>Eukaryota</taxon>
        <taxon>Viridiplantae</taxon>
        <taxon>Streptophyta</taxon>
        <taxon>Embryophyta</taxon>
        <taxon>Tracheophyta</taxon>
        <taxon>Spermatophyta</taxon>
        <taxon>Magnoliopsida</taxon>
        <taxon>eudicotyledons</taxon>
        <taxon>Gunneridae</taxon>
        <taxon>Pentapetalae</taxon>
        <taxon>asterids</taxon>
        <taxon>campanulids</taxon>
        <taxon>Asterales</taxon>
        <taxon>Asteraceae</taxon>
        <taxon>Asteroideae</taxon>
        <taxon>Anthemideae</taxon>
        <taxon>Anthemidinae</taxon>
        <taxon>Tanacetum</taxon>
    </lineage>
</organism>
<keyword evidence="2" id="KW-1185">Reference proteome</keyword>
<gene>
    <name evidence="1" type="ORF">Tco_0749506</name>
</gene>
<reference evidence="1" key="2">
    <citation type="submission" date="2022-01" db="EMBL/GenBank/DDBJ databases">
        <authorList>
            <person name="Yamashiro T."/>
            <person name="Shiraishi A."/>
            <person name="Satake H."/>
            <person name="Nakayama K."/>
        </authorList>
    </citation>
    <scope>NUCLEOTIDE SEQUENCE</scope>
</reference>
<sequence>MKTRVSTLLKDNLRDLVKTFRIPIDLHPRFPDPALTMHHLPDDAIERFCARVICLCEMREEVLVRSGLSSVWLNKKCDPVFRKKADDSEMSIYDFMTLPSWGDAKIIKELHHLPVPLLDRVSQHTTLPAIEGALILRKLRKRASKVGSTAPEVEQVEGLDDVSNFYVDLENSLERSDSTPARAIFAPTPYLGKRLRPPPSSLFVAISEPLQIVFARSLSGSATDGFGRKPGAEDVRRFLDPLDTLARTALAHDSEYDQIPEDDFALSSCGDEIDLTLFPLALGPYVIPYPFDGNPSPPYSRQHLDGLHASKDNILAKEIFNDPDVCRSALDCTITPAKLRRTESLLPLELVNRVNVLSALLVSHGTELNNCYSNLVNRKSRTQEKLDHKTKYVKELRLEVTTLDEKLGKSQLTNAKDFTVGLLDELAQTDVKLADYALVVRDLQMELALERSKSQEYKDVAEGLRMEVTRFVGYGVECLVRRLLSSDEFNAALLMLCLLNVSNLLISAEAELNKALDAIPSIQFPFLGKVASVDESPLSEVTQIVREKFVRSPGSVSNVAVAVSGVSNQAPVDQTSDYSPFAGTPNLHTILLNAKNFDLFTCYTSHWFGLQPFGEILNDDYQIFYPSCGLWERFDNVHSPLSEWPGLCIVEVVRVSSGRIPLSMYSCIGVIHVFAVSSNIVFTSAISTDRLLSSSTNTLFVNPSYCTATSFA</sequence>
<reference evidence="1" key="1">
    <citation type="journal article" date="2022" name="Int. J. Mol. Sci.">
        <title>Draft Genome of Tanacetum Coccineum: Genomic Comparison of Closely Related Tanacetum-Family Plants.</title>
        <authorList>
            <person name="Yamashiro T."/>
            <person name="Shiraishi A."/>
            <person name="Nakayama K."/>
            <person name="Satake H."/>
        </authorList>
    </citation>
    <scope>NUCLEOTIDE SEQUENCE</scope>
</reference>
<accession>A0ABQ4YYU8</accession>
<proteinExistence type="predicted"/>
<evidence type="ECO:0000313" key="1">
    <source>
        <dbReference type="EMBL" id="GJS82965.1"/>
    </source>
</evidence>